<evidence type="ECO:0000313" key="2">
    <source>
        <dbReference type="EMBL" id="KAK7846622.1"/>
    </source>
</evidence>
<feature type="transmembrane region" description="Helical" evidence="1">
    <location>
        <begin position="124"/>
        <end position="145"/>
    </location>
</feature>
<gene>
    <name evidence="2" type="primary">PM19L_0</name>
    <name evidence="2" type="ORF">CFP56_007665</name>
</gene>
<feature type="transmembrane region" description="Helical" evidence="1">
    <location>
        <begin position="84"/>
        <end position="104"/>
    </location>
</feature>
<keyword evidence="1" id="KW-0812">Transmembrane</keyword>
<dbReference type="InterPro" id="IPR008390">
    <property type="entry name" value="AWPM-19"/>
</dbReference>
<reference evidence="2 3" key="1">
    <citation type="journal article" date="2018" name="Sci. Data">
        <title>The draft genome sequence of cork oak.</title>
        <authorList>
            <person name="Ramos A.M."/>
            <person name="Usie A."/>
            <person name="Barbosa P."/>
            <person name="Barros P.M."/>
            <person name="Capote T."/>
            <person name="Chaves I."/>
            <person name="Simoes F."/>
            <person name="Abreu I."/>
            <person name="Carrasquinho I."/>
            <person name="Faro C."/>
            <person name="Guimaraes J.B."/>
            <person name="Mendonca D."/>
            <person name="Nobrega F."/>
            <person name="Rodrigues L."/>
            <person name="Saibo N.J.M."/>
            <person name="Varela M.C."/>
            <person name="Egas C."/>
            <person name="Matos J."/>
            <person name="Miguel C.M."/>
            <person name="Oliveira M.M."/>
            <person name="Ricardo C.P."/>
            <person name="Goncalves S."/>
        </authorList>
    </citation>
    <scope>NUCLEOTIDE SEQUENCE [LARGE SCALE GENOMIC DNA]</scope>
    <source>
        <strain evidence="3">cv. HL8</strain>
    </source>
</reference>
<sequence>MAQTVGRNIAAPLLFLNLIMYLIVLGFASWCLNGYINGQTNHPSFGGNGATMFFLTFAMLAAVLGVVSKFLGGNHISAWRNDSLASAASSSVMAWALTALAAGLACKEIVIGGYRGWRLKMIEAFIIILAFTEMVYVLLLPAGIFSSKYGPGYRDTDYAMGATTGADPVHKGGAPVAGSRVV</sequence>
<dbReference type="AlphaFoldDB" id="A0AAW0L5A9"/>
<organism evidence="2 3">
    <name type="scientific">Quercus suber</name>
    <name type="common">Cork oak</name>
    <dbReference type="NCBI Taxonomy" id="58331"/>
    <lineage>
        <taxon>Eukaryota</taxon>
        <taxon>Viridiplantae</taxon>
        <taxon>Streptophyta</taxon>
        <taxon>Embryophyta</taxon>
        <taxon>Tracheophyta</taxon>
        <taxon>Spermatophyta</taxon>
        <taxon>Magnoliopsida</taxon>
        <taxon>eudicotyledons</taxon>
        <taxon>Gunneridae</taxon>
        <taxon>Pentapetalae</taxon>
        <taxon>rosids</taxon>
        <taxon>fabids</taxon>
        <taxon>Fagales</taxon>
        <taxon>Fagaceae</taxon>
        <taxon>Quercus</taxon>
    </lineage>
</organism>
<dbReference type="EMBL" id="PKMF04000153">
    <property type="protein sequence ID" value="KAK7846622.1"/>
    <property type="molecule type" value="Genomic_DNA"/>
</dbReference>
<accession>A0AAW0L5A9</accession>
<feature type="transmembrane region" description="Helical" evidence="1">
    <location>
        <begin position="50"/>
        <end position="72"/>
    </location>
</feature>
<feature type="transmembrane region" description="Helical" evidence="1">
    <location>
        <begin position="12"/>
        <end position="30"/>
    </location>
</feature>
<keyword evidence="1" id="KW-1133">Transmembrane helix</keyword>
<dbReference type="Proteomes" id="UP000237347">
    <property type="component" value="Unassembled WGS sequence"/>
</dbReference>
<proteinExistence type="predicted"/>
<evidence type="ECO:0000256" key="1">
    <source>
        <dbReference type="SAM" id="Phobius"/>
    </source>
</evidence>
<evidence type="ECO:0000313" key="3">
    <source>
        <dbReference type="Proteomes" id="UP000237347"/>
    </source>
</evidence>
<keyword evidence="3" id="KW-1185">Reference proteome</keyword>
<dbReference type="Pfam" id="PF05512">
    <property type="entry name" value="AWPM-19"/>
    <property type="match status" value="1"/>
</dbReference>
<dbReference type="PANTHER" id="PTHR33294">
    <property type="entry name" value="AWPM-19-LIKE FAMILY PROTEIN"/>
    <property type="match status" value="1"/>
</dbReference>
<protein>
    <submittedName>
        <fullName evidence="2">Membrane protein pm19l</fullName>
    </submittedName>
</protein>
<comment type="caution">
    <text evidence="2">The sequence shown here is derived from an EMBL/GenBank/DDBJ whole genome shotgun (WGS) entry which is preliminary data.</text>
</comment>
<dbReference type="PANTHER" id="PTHR33294:SF5">
    <property type="entry name" value="AWPM-19-LIKE FAMILY PROTEIN"/>
    <property type="match status" value="1"/>
</dbReference>
<keyword evidence="1" id="KW-0472">Membrane</keyword>
<name>A0AAW0L5A9_QUESU</name>